<proteinExistence type="predicted"/>
<reference evidence="2" key="1">
    <citation type="journal article" date="2022" name="Int. J. Mol. Sci.">
        <title>Draft Genome of Tanacetum Coccineum: Genomic Comparison of Closely Related Tanacetum-Family Plants.</title>
        <authorList>
            <person name="Yamashiro T."/>
            <person name="Shiraishi A."/>
            <person name="Nakayama K."/>
            <person name="Satake H."/>
        </authorList>
    </citation>
    <scope>NUCLEOTIDE SEQUENCE</scope>
</reference>
<evidence type="ECO:0000256" key="1">
    <source>
        <dbReference type="SAM" id="MobiDB-lite"/>
    </source>
</evidence>
<comment type="caution">
    <text evidence="2">The sequence shown here is derived from an EMBL/GenBank/DDBJ whole genome shotgun (WGS) entry which is preliminary data.</text>
</comment>
<evidence type="ECO:0000313" key="3">
    <source>
        <dbReference type="Proteomes" id="UP001151760"/>
    </source>
</evidence>
<feature type="region of interest" description="Disordered" evidence="1">
    <location>
        <begin position="1"/>
        <end position="66"/>
    </location>
</feature>
<organism evidence="2 3">
    <name type="scientific">Tanacetum coccineum</name>
    <dbReference type="NCBI Taxonomy" id="301880"/>
    <lineage>
        <taxon>Eukaryota</taxon>
        <taxon>Viridiplantae</taxon>
        <taxon>Streptophyta</taxon>
        <taxon>Embryophyta</taxon>
        <taxon>Tracheophyta</taxon>
        <taxon>Spermatophyta</taxon>
        <taxon>Magnoliopsida</taxon>
        <taxon>eudicotyledons</taxon>
        <taxon>Gunneridae</taxon>
        <taxon>Pentapetalae</taxon>
        <taxon>asterids</taxon>
        <taxon>campanulids</taxon>
        <taxon>Asterales</taxon>
        <taxon>Asteraceae</taxon>
        <taxon>Asteroideae</taxon>
        <taxon>Anthemideae</taxon>
        <taxon>Anthemidinae</taxon>
        <taxon>Tanacetum</taxon>
    </lineage>
</organism>
<feature type="compositionally biased region" description="Polar residues" evidence="1">
    <location>
        <begin position="50"/>
        <end position="60"/>
    </location>
</feature>
<keyword evidence="3" id="KW-1185">Reference proteome</keyword>
<protein>
    <submittedName>
        <fullName evidence="2">Uncharacterized protein</fullName>
    </submittedName>
</protein>
<gene>
    <name evidence="2" type="ORF">Tco_0976736</name>
</gene>
<feature type="compositionally biased region" description="Gly residues" evidence="1">
    <location>
        <begin position="15"/>
        <end position="34"/>
    </location>
</feature>
<name>A0ABQ5EI89_9ASTR</name>
<sequence>MELGGGAGDNTCKGGDSGSDGDGSRGSGGEGIWGSGKDHGESGNDGGVDTTRSLATSASDHTGVGFGARLESSCHRICRVWWWCAQTHQSSYGGACMAPQGQAHNPERWGLRAASNVWGTSGIQGQLIGTL</sequence>
<dbReference type="Proteomes" id="UP001151760">
    <property type="component" value="Unassembled WGS sequence"/>
</dbReference>
<reference evidence="2" key="2">
    <citation type="submission" date="2022-01" db="EMBL/GenBank/DDBJ databases">
        <authorList>
            <person name="Yamashiro T."/>
            <person name="Shiraishi A."/>
            <person name="Satake H."/>
            <person name="Nakayama K."/>
        </authorList>
    </citation>
    <scope>NUCLEOTIDE SEQUENCE</scope>
</reference>
<dbReference type="EMBL" id="BQNB010016333">
    <property type="protein sequence ID" value="GJT50579.1"/>
    <property type="molecule type" value="Genomic_DNA"/>
</dbReference>
<accession>A0ABQ5EI89</accession>
<evidence type="ECO:0000313" key="2">
    <source>
        <dbReference type="EMBL" id="GJT50579.1"/>
    </source>
</evidence>